<accession>A0AAV1M3U3</accession>
<evidence type="ECO:0000256" key="1">
    <source>
        <dbReference type="ARBA" id="ARBA00004642"/>
    </source>
</evidence>
<evidence type="ECO:0000259" key="13">
    <source>
        <dbReference type="PROSITE" id="PS50950"/>
    </source>
</evidence>
<keyword evidence="9" id="KW-0804">Transcription</keyword>
<name>A0AAV1M3U3_9NEOP</name>
<dbReference type="InterPro" id="IPR006612">
    <property type="entry name" value="THAP_Znf"/>
</dbReference>
<evidence type="ECO:0000313" key="15">
    <source>
        <dbReference type="Proteomes" id="UP001314205"/>
    </source>
</evidence>
<organism evidence="14 15">
    <name type="scientific">Parnassius mnemosyne</name>
    <name type="common">clouded apollo</name>
    <dbReference type="NCBI Taxonomy" id="213953"/>
    <lineage>
        <taxon>Eukaryota</taxon>
        <taxon>Metazoa</taxon>
        <taxon>Ecdysozoa</taxon>
        <taxon>Arthropoda</taxon>
        <taxon>Hexapoda</taxon>
        <taxon>Insecta</taxon>
        <taxon>Pterygota</taxon>
        <taxon>Neoptera</taxon>
        <taxon>Endopterygota</taxon>
        <taxon>Lepidoptera</taxon>
        <taxon>Glossata</taxon>
        <taxon>Ditrysia</taxon>
        <taxon>Papilionoidea</taxon>
        <taxon>Papilionidae</taxon>
        <taxon>Parnassiinae</taxon>
        <taxon>Parnassini</taxon>
        <taxon>Parnassius</taxon>
        <taxon>Driopa</taxon>
    </lineage>
</organism>
<evidence type="ECO:0000256" key="4">
    <source>
        <dbReference type="ARBA" id="ARBA00022771"/>
    </source>
</evidence>
<dbReference type="SMART" id="SM00692">
    <property type="entry name" value="DM3"/>
    <property type="match status" value="1"/>
</dbReference>
<dbReference type="InterPro" id="IPR038441">
    <property type="entry name" value="THAP_Znf_sf"/>
</dbReference>
<keyword evidence="4 12" id="KW-0863">Zinc-finger</keyword>
<evidence type="ECO:0000313" key="14">
    <source>
        <dbReference type="EMBL" id="CAK1601770.1"/>
    </source>
</evidence>
<feature type="domain" description="THAP-type" evidence="13">
    <location>
        <begin position="1"/>
        <end position="85"/>
    </location>
</feature>
<keyword evidence="7" id="KW-0175">Coiled coil</keyword>
<dbReference type="SUPFAM" id="SSF57716">
    <property type="entry name" value="Glucocorticoid receptor-like (DNA-binding domain)"/>
    <property type="match status" value="1"/>
</dbReference>
<dbReference type="PANTHER" id="PTHR46600">
    <property type="entry name" value="THAP DOMAIN-CONTAINING"/>
    <property type="match status" value="1"/>
</dbReference>
<dbReference type="GO" id="GO:0008270">
    <property type="term" value="F:zinc ion binding"/>
    <property type="evidence" value="ECO:0007669"/>
    <property type="project" value="UniProtKB-KW"/>
</dbReference>
<evidence type="ECO:0000256" key="10">
    <source>
        <dbReference type="ARBA" id="ARBA00023242"/>
    </source>
</evidence>
<keyword evidence="15" id="KW-1185">Reference proteome</keyword>
<dbReference type="InterPro" id="IPR026516">
    <property type="entry name" value="THAP1/10"/>
</dbReference>
<evidence type="ECO:0000256" key="8">
    <source>
        <dbReference type="ARBA" id="ARBA00023125"/>
    </source>
</evidence>
<evidence type="ECO:0000256" key="11">
    <source>
        <dbReference type="ARBA" id="ARBA00023306"/>
    </source>
</evidence>
<reference evidence="14 15" key="1">
    <citation type="submission" date="2023-11" db="EMBL/GenBank/DDBJ databases">
        <authorList>
            <person name="Hedman E."/>
            <person name="Englund M."/>
            <person name="Stromberg M."/>
            <person name="Nyberg Akerstrom W."/>
            <person name="Nylinder S."/>
            <person name="Jareborg N."/>
            <person name="Kallberg Y."/>
            <person name="Kronander E."/>
        </authorList>
    </citation>
    <scope>NUCLEOTIDE SEQUENCE [LARGE SCALE GENOMIC DNA]</scope>
</reference>
<sequence length="222" mass="25440">MPNCSVFCCKKRSNTSSLEKDGVTFHMFPKDPNLRNTWKYFCNNKLTWIPTRNSVICSDHFKTSDFQELANNRRRLVEGAKPTLTPHCICASQSHQLSFTITDSLLSTCTTSSPQHSQSHQLSFTITDSLTSACTTSSPQHAQSKGTSKNYNSIPIALTPRERKMQQKLDDQKKKIKRLHSKNLYLKKKIAGLREILLSLDEKSFNDKKERMVIEKNRVEEI</sequence>
<comment type="caution">
    <text evidence="14">The sequence shown here is derived from an EMBL/GenBank/DDBJ whole genome shotgun (WGS) entry which is preliminary data.</text>
</comment>
<keyword evidence="8 12" id="KW-0238">DNA-binding</keyword>
<keyword evidence="5" id="KW-0862">Zinc</keyword>
<keyword evidence="3" id="KW-0479">Metal-binding</keyword>
<proteinExistence type="inferred from homology"/>
<gene>
    <name evidence="14" type="ORF">PARMNEM_LOCUS20361</name>
</gene>
<dbReference type="GO" id="GO:0043565">
    <property type="term" value="F:sequence-specific DNA binding"/>
    <property type="evidence" value="ECO:0007669"/>
    <property type="project" value="InterPro"/>
</dbReference>
<evidence type="ECO:0000256" key="3">
    <source>
        <dbReference type="ARBA" id="ARBA00022723"/>
    </source>
</evidence>
<dbReference type="SMART" id="SM00980">
    <property type="entry name" value="THAP"/>
    <property type="match status" value="1"/>
</dbReference>
<comment type="subcellular location">
    <subcellularLocation>
        <location evidence="1">Nucleus</location>
        <location evidence="1">Nucleoplasm</location>
    </subcellularLocation>
</comment>
<keyword evidence="6" id="KW-0805">Transcription regulation</keyword>
<dbReference type="EMBL" id="CAVLGL010000137">
    <property type="protein sequence ID" value="CAK1601770.1"/>
    <property type="molecule type" value="Genomic_DNA"/>
</dbReference>
<evidence type="ECO:0000256" key="6">
    <source>
        <dbReference type="ARBA" id="ARBA00023015"/>
    </source>
</evidence>
<protein>
    <recommendedName>
        <fullName evidence="13">THAP-type domain-containing protein</fullName>
    </recommendedName>
</protein>
<dbReference type="PROSITE" id="PS50950">
    <property type="entry name" value="ZF_THAP"/>
    <property type="match status" value="1"/>
</dbReference>
<evidence type="ECO:0000256" key="2">
    <source>
        <dbReference type="ARBA" id="ARBA00006177"/>
    </source>
</evidence>
<dbReference type="Proteomes" id="UP001314205">
    <property type="component" value="Unassembled WGS sequence"/>
</dbReference>
<comment type="similarity">
    <text evidence="2">Belongs to the THAP1 family.</text>
</comment>
<evidence type="ECO:0000256" key="9">
    <source>
        <dbReference type="ARBA" id="ARBA00023163"/>
    </source>
</evidence>
<keyword evidence="10" id="KW-0539">Nucleus</keyword>
<evidence type="ECO:0000256" key="7">
    <source>
        <dbReference type="ARBA" id="ARBA00023054"/>
    </source>
</evidence>
<dbReference type="PANTHER" id="PTHR46600:SF1">
    <property type="entry name" value="THAP DOMAIN-CONTAINING PROTEIN 1"/>
    <property type="match status" value="1"/>
</dbReference>
<dbReference type="Pfam" id="PF05485">
    <property type="entry name" value="THAP"/>
    <property type="match status" value="1"/>
</dbReference>
<dbReference type="GO" id="GO:0005654">
    <property type="term" value="C:nucleoplasm"/>
    <property type="evidence" value="ECO:0007669"/>
    <property type="project" value="UniProtKB-SubCell"/>
</dbReference>
<evidence type="ECO:0000256" key="12">
    <source>
        <dbReference type="PROSITE-ProRule" id="PRU00309"/>
    </source>
</evidence>
<keyword evidence="11" id="KW-0131">Cell cycle</keyword>
<evidence type="ECO:0000256" key="5">
    <source>
        <dbReference type="ARBA" id="ARBA00022833"/>
    </source>
</evidence>
<dbReference type="Gene3D" id="6.20.210.20">
    <property type="entry name" value="THAP domain"/>
    <property type="match status" value="1"/>
</dbReference>
<dbReference type="AlphaFoldDB" id="A0AAV1M3U3"/>